<dbReference type="InterPro" id="IPR051214">
    <property type="entry name" value="GH32_Enzymes"/>
</dbReference>
<feature type="domain" description="WW" evidence="6">
    <location>
        <begin position="238"/>
        <end position="267"/>
    </location>
</feature>
<dbReference type="InterPro" id="IPR023296">
    <property type="entry name" value="Glyco_hydro_beta-prop_sf"/>
</dbReference>
<keyword evidence="4" id="KW-0326">Glycosidase</keyword>
<keyword evidence="5" id="KW-0732">Signal</keyword>
<dbReference type="Proteomes" id="UP000638732">
    <property type="component" value="Unassembled WGS sequence"/>
</dbReference>
<feature type="signal peptide" evidence="5">
    <location>
        <begin position="1"/>
        <end position="19"/>
    </location>
</feature>
<reference evidence="7" key="2">
    <citation type="submission" date="2020-10" db="EMBL/GenBank/DDBJ databases">
        <title>Mucilaginibacter sp. nov., isolated from soil.</title>
        <authorList>
            <person name="Jeon C.O."/>
        </authorList>
    </citation>
    <scope>NUCLEOTIDE SEQUENCE</scope>
    <source>
        <strain evidence="7">R11</strain>
    </source>
</reference>
<evidence type="ECO:0000313" key="8">
    <source>
        <dbReference type="Proteomes" id="UP000638732"/>
    </source>
</evidence>
<dbReference type="Gene3D" id="2.115.10.20">
    <property type="entry name" value="Glycosyl hydrolase domain, family 43"/>
    <property type="match status" value="1"/>
</dbReference>
<comment type="similarity">
    <text evidence="1">Belongs to the glycosyl hydrolase 32 family.</text>
</comment>
<comment type="caution">
    <text evidence="7">The sequence shown here is derived from an EMBL/GenBank/DDBJ whole genome shotgun (WGS) entry which is preliminary data.</text>
</comment>
<protein>
    <recommendedName>
        <fullName evidence="2">beta-fructofuranosidase</fullName>
        <ecNumber evidence="2">3.2.1.26</ecNumber>
    </recommendedName>
</protein>
<dbReference type="PROSITE" id="PS50020">
    <property type="entry name" value="WW_DOMAIN_2"/>
    <property type="match status" value="1"/>
</dbReference>
<reference evidence="7" key="1">
    <citation type="submission" date="2020-01" db="EMBL/GenBank/DDBJ databases">
        <authorList>
            <person name="Seo Y.L."/>
        </authorList>
    </citation>
    <scope>NUCLEOTIDE SEQUENCE</scope>
    <source>
        <strain evidence="7">R11</strain>
    </source>
</reference>
<accession>A0A965ZIH2</accession>
<dbReference type="SMART" id="SM00640">
    <property type="entry name" value="Glyco_32"/>
    <property type="match status" value="1"/>
</dbReference>
<feature type="chain" id="PRO_5037167834" description="beta-fructofuranosidase" evidence="5">
    <location>
        <begin position="20"/>
        <end position="490"/>
    </location>
</feature>
<evidence type="ECO:0000313" key="7">
    <source>
        <dbReference type="EMBL" id="NCD71718.1"/>
    </source>
</evidence>
<dbReference type="InterPro" id="IPR001202">
    <property type="entry name" value="WW_dom"/>
</dbReference>
<keyword evidence="8" id="KW-1185">Reference proteome</keyword>
<dbReference type="InterPro" id="IPR013148">
    <property type="entry name" value="Glyco_hydro_32_N"/>
</dbReference>
<dbReference type="GO" id="GO:0004564">
    <property type="term" value="F:beta-fructofuranosidase activity"/>
    <property type="evidence" value="ECO:0007669"/>
    <property type="project" value="UniProtKB-EC"/>
</dbReference>
<dbReference type="RefSeq" id="WP_166587701.1">
    <property type="nucleotide sequence ID" value="NZ_WWEO01000045.1"/>
</dbReference>
<gene>
    <name evidence="7" type="ORF">GSY63_20295</name>
</gene>
<dbReference type="EMBL" id="WWEO01000045">
    <property type="protein sequence ID" value="NCD71718.1"/>
    <property type="molecule type" value="Genomic_DNA"/>
</dbReference>
<name>A0A965ZIH2_9SPHI</name>
<dbReference type="InterPro" id="IPR001362">
    <property type="entry name" value="Glyco_hydro_32"/>
</dbReference>
<evidence type="ECO:0000256" key="4">
    <source>
        <dbReference type="ARBA" id="ARBA00023295"/>
    </source>
</evidence>
<evidence type="ECO:0000256" key="2">
    <source>
        <dbReference type="ARBA" id="ARBA00012758"/>
    </source>
</evidence>
<dbReference type="AlphaFoldDB" id="A0A965ZIH2"/>
<sequence>MKKISLLILSVIFSITVQAQLGVKYDPNIQSTTSMQYFKPKGNLFVGDCIPFSHNGTYYYYWLLDSAHHKSLNGLGGHQWALSTSTDLKTWKQHPLVLGIDEAWEKSICTGSVVYHNHKYYAFYATRLINEEGKVNEQLSYAISDDGIHFDKQKPNPFYTSAPGYSKRNFRDPKVFVDQAGVFHLFVSSEQENPVMRSAAGCLVHLTSKDLKSWKVEAPILTGQASVPECPDYFFWKGWYYLFYSDNSRTYYVKSKNAYGPWEAPRHQAINEDFSNVVKTAEFKNDRRIAAAWVPNRNESKDGGHEIFGGNSLFREIIQEPDGTLDTRFPAEMIPLTNNALTEAIKPALAASLIGQDGALINSPNGVGAARIDHVPNNCRITLEIEPQGANEEFGLLLKGDDQGDNGYRLNFVNGDGIVSLGNTNITGVEGLNKVLKIDLVMKDGILDADIDHRRTIVNRTYEHNGDVVWLYAKHGKVAFRSVKIYPLKD</sequence>
<dbReference type="CDD" id="cd08995">
    <property type="entry name" value="GH32_EcAec43-like"/>
    <property type="match status" value="1"/>
</dbReference>
<evidence type="ECO:0000256" key="3">
    <source>
        <dbReference type="ARBA" id="ARBA00022801"/>
    </source>
</evidence>
<dbReference type="Pfam" id="PF00251">
    <property type="entry name" value="Glyco_hydro_32N"/>
    <property type="match status" value="1"/>
</dbReference>
<dbReference type="GO" id="GO:0005975">
    <property type="term" value="P:carbohydrate metabolic process"/>
    <property type="evidence" value="ECO:0007669"/>
    <property type="project" value="InterPro"/>
</dbReference>
<evidence type="ECO:0000259" key="6">
    <source>
        <dbReference type="PROSITE" id="PS50020"/>
    </source>
</evidence>
<keyword evidence="3" id="KW-0378">Hydrolase</keyword>
<dbReference type="SUPFAM" id="SSF75005">
    <property type="entry name" value="Arabinanase/levansucrase/invertase"/>
    <property type="match status" value="1"/>
</dbReference>
<dbReference type="PANTHER" id="PTHR43101:SF1">
    <property type="entry name" value="BETA-FRUCTOSIDASE"/>
    <property type="match status" value="1"/>
</dbReference>
<dbReference type="PANTHER" id="PTHR43101">
    <property type="entry name" value="BETA-FRUCTOSIDASE"/>
    <property type="match status" value="1"/>
</dbReference>
<evidence type="ECO:0000256" key="1">
    <source>
        <dbReference type="ARBA" id="ARBA00009902"/>
    </source>
</evidence>
<evidence type="ECO:0000256" key="5">
    <source>
        <dbReference type="SAM" id="SignalP"/>
    </source>
</evidence>
<proteinExistence type="inferred from homology"/>
<organism evidence="7 8">
    <name type="scientific">Mucilaginibacter agri</name>
    <dbReference type="NCBI Taxonomy" id="2695265"/>
    <lineage>
        <taxon>Bacteria</taxon>
        <taxon>Pseudomonadati</taxon>
        <taxon>Bacteroidota</taxon>
        <taxon>Sphingobacteriia</taxon>
        <taxon>Sphingobacteriales</taxon>
        <taxon>Sphingobacteriaceae</taxon>
        <taxon>Mucilaginibacter</taxon>
    </lineage>
</organism>
<dbReference type="EC" id="3.2.1.26" evidence="2"/>